<reference evidence="2 3" key="1">
    <citation type="submission" date="2019-07" db="EMBL/GenBank/DDBJ databases">
        <title>Genome sequencing of lignin-degrading bacterial isolates.</title>
        <authorList>
            <person name="Gladden J."/>
        </authorList>
    </citation>
    <scope>NUCLEOTIDE SEQUENCE [LARGE SCALE GENOMIC DNA]</scope>
    <source>
        <strain evidence="2 3">J11</strain>
    </source>
</reference>
<accession>A0A562BKY1</accession>
<comment type="caution">
    <text evidence="2">The sequence shown here is derived from an EMBL/GenBank/DDBJ whole genome shotgun (WGS) entry which is preliminary data.</text>
</comment>
<keyword evidence="2" id="KW-0808">Transferase</keyword>
<evidence type="ECO:0000313" key="3">
    <source>
        <dbReference type="Proteomes" id="UP000318141"/>
    </source>
</evidence>
<dbReference type="PANTHER" id="PTHR43842">
    <property type="entry name" value="PROPIONYL-COA CARBOXYLASE BETA CHAIN"/>
    <property type="match status" value="1"/>
</dbReference>
<dbReference type="Pfam" id="PF01039">
    <property type="entry name" value="Carboxyl_trans"/>
    <property type="match status" value="1"/>
</dbReference>
<dbReference type="InterPro" id="IPR034733">
    <property type="entry name" value="AcCoA_carboxyl_beta"/>
</dbReference>
<proteinExistence type="predicted"/>
<dbReference type="AlphaFoldDB" id="A0A562BKY1"/>
<feature type="domain" description="Acetyl-coenzyme A carboxylase carboxyl transferase subunit beta" evidence="1">
    <location>
        <begin position="34"/>
        <end position="184"/>
    </location>
</feature>
<protein>
    <submittedName>
        <fullName evidence="2">Acetyl-CoA carboxylase, carboxyltransferase component (Subunits alpha and beta)</fullName>
    </submittedName>
</protein>
<evidence type="ECO:0000259" key="1">
    <source>
        <dbReference type="Pfam" id="PF01039"/>
    </source>
</evidence>
<sequence>MDMSQNFPAEDLLELERRRQLALELGGPEAVERHHAAGKLTIRERIDALSDANSFHEVGRLTGQGHYDESGSLVKVTPAPYVMGLATIDGRPVAIGGEDYTVRGGASWSGDRKKGGQGGFVEDLALNYKIPLINLIDGVGGSVTSAQRRGHTVFPGVHGFETSAALLGQVPVVCAVLGTAAGGPAEPSCRTGP</sequence>
<dbReference type="InterPro" id="IPR029045">
    <property type="entry name" value="ClpP/crotonase-like_dom_sf"/>
</dbReference>
<dbReference type="EMBL" id="VLJN01000017">
    <property type="protein sequence ID" value="TWG85580.1"/>
    <property type="molecule type" value="Genomic_DNA"/>
</dbReference>
<evidence type="ECO:0000313" key="2">
    <source>
        <dbReference type="EMBL" id="TWG85580.1"/>
    </source>
</evidence>
<dbReference type="GO" id="GO:0004658">
    <property type="term" value="F:propionyl-CoA carboxylase activity"/>
    <property type="evidence" value="ECO:0007669"/>
    <property type="project" value="TreeGrafter"/>
</dbReference>
<dbReference type="SUPFAM" id="SSF52096">
    <property type="entry name" value="ClpP/crotonase"/>
    <property type="match status" value="1"/>
</dbReference>
<dbReference type="PANTHER" id="PTHR43842:SF2">
    <property type="entry name" value="PROPIONYL-COA CARBOXYLASE BETA CHAIN, MITOCHONDRIAL"/>
    <property type="match status" value="1"/>
</dbReference>
<dbReference type="GO" id="GO:0016740">
    <property type="term" value="F:transferase activity"/>
    <property type="evidence" value="ECO:0007669"/>
    <property type="project" value="UniProtKB-KW"/>
</dbReference>
<dbReference type="Gene3D" id="3.90.226.10">
    <property type="entry name" value="2-enoyl-CoA Hydratase, Chain A, domain 1"/>
    <property type="match status" value="1"/>
</dbReference>
<keyword evidence="3" id="KW-1185">Reference proteome</keyword>
<gene>
    <name evidence="2" type="ORF">L602_002400000260</name>
</gene>
<dbReference type="Proteomes" id="UP000318141">
    <property type="component" value="Unassembled WGS sequence"/>
</dbReference>
<dbReference type="InterPro" id="IPR051047">
    <property type="entry name" value="AccD/PCCB"/>
</dbReference>
<organism evidence="2 3">
    <name type="scientific">Cupriavidus gilardii J11</name>
    <dbReference type="NCBI Taxonomy" id="936133"/>
    <lineage>
        <taxon>Bacteria</taxon>
        <taxon>Pseudomonadati</taxon>
        <taxon>Pseudomonadota</taxon>
        <taxon>Betaproteobacteria</taxon>
        <taxon>Burkholderiales</taxon>
        <taxon>Burkholderiaceae</taxon>
        <taxon>Cupriavidus</taxon>
    </lineage>
</organism>
<name>A0A562BKY1_9BURK</name>